<dbReference type="EC" id="2.5.1.54" evidence="3"/>
<evidence type="ECO:0000256" key="3">
    <source>
        <dbReference type="RuleBase" id="RU363071"/>
    </source>
</evidence>
<evidence type="ECO:0000256" key="1">
    <source>
        <dbReference type="ARBA" id="ARBA00008911"/>
    </source>
</evidence>
<organism evidence="4 5">
    <name type="scientific">Ramlibacter aquaticus</name>
    <dbReference type="NCBI Taxonomy" id="2780094"/>
    <lineage>
        <taxon>Bacteria</taxon>
        <taxon>Pseudomonadati</taxon>
        <taxon>Pseudomonadota</taxon>
        <taxon>Betaproteobacteria</taxon>
        <taxon>Burkholderiales</taxon>
        <taxon>Comamonadaceae</taxon>
        <taxon>Ramlibacter</taxon>
    </lineage>
</organism>
<dbReference type="NCBIfam" id="TIGR01358">
    <property type="entry name" value="DAHP_synth_II"/>
    <property type="match status" value="1"/>
</dbReference>
<dbReference type="Pfam" id="PF01474">
    <property type="entry name" value="DAHP_synth_2"/>
    <property type="match status" value="1"/>
</dbReference>
<dbReference type="SUPFAM" id="SSF51569">
    <property type="entry name" value="Aldolase"/>
    <property type="match status" value="1"/>
</dbReference>
<gene>
    <name evidence="4" type="ORF">IM725_09845</name>
</gene>
<sequence>MRKDSTGDAAVQAWSPASWRAKPALQMPAYPDAQALAAAEAQLASLPPLIFPGEVSQLRERLAAVARGEAFLLQGGDCAESFDALGQASVESTFRVILQMAVVLTYAASCPVVKVGRIAGQFAKPRSSDTETVGGLSLPSYRGDIVNDSAFTPQARQPDPSRLVTAYSHSAATLNLLRALAQGGFADLHEVHRWTADFVRNSPQGERFEALADRITQSLAFMQACGFDAARTPQLHAVEFYTSHEALHLHYEEALTRFNERDGAWYGGSAHMLWLGERTRQVTGAHVEYLRGLRNVIGIKLGPTADADDVLRLLDVLDPDHEPGRIVLISRMGSDKVTERLPPLLRAVHAAGRTPVWCCDPMHGNTVTATSGYKTRDFARILHEVRGFFAAHAQEGTHPGGLHFEMTGEDVTECRGGAQALTDEGLAMRYQTACDPRLNGSQSLELAFLIADVLKAARR</sequence>
<evidence type="ECO:0000313" key="4">
    <source>
        <dbReference type="EMBL" id="MBE7940871.1"/>
    </source>
</evidence>
<dbReference type="Gene3D" id="3.20.20.70">
    <property type="entry name" value="Aldolase class I"/>
    <property type="match status" value="1"/>
</dbReference>
<keyword evidence="2 3" id="KW-0808">Transferase</keyword>
<dbReference type="InterPro" id="IPR013785">
    <property type="entry name" value="Aldolase_TIM"/>
</dbReference>
<dbReference type="EMBL" id="JADDOJ010000033">
    <property type="protein sequence ID" value="MBE7940871.1"/>
    <property type="molecule type" value="Genomic_DNA"/>
</dbReference>
<dbReference type="PANTHER" id="PTHR21337:SF0">
    <property type="entry name" value="PHOSPHO-2-DEHYDRO-3-DEOXYHEPTONATE ALDOLASE"/>
    <property type="match status" value="1"/>
</dbReference>
<dbReference type="InterPro" id="IPR002480">
    <property type="entry name" value="DAHP_synth_2"/>
</dbReference>
<dbReference type="RefSeq" id="WP_193780411.1">
    <property type="nucleotide sequence ID" value="NZ_JADDOJ010000033.1"/>
</dbReference>
<keyword evidence="5" id="KW-1185">Reference proteome</keyword>
<evidence type="ECO:0000313" key="5">
    <source>
        <dbReference type="Proteomes" id="UP000715965"/>
    </source>
</evidence>
<dbReference type="Proteomes" id="UP000715965">
    <property type="component" value="Unassembled WGS sequence"/>
</dbReference>
<proteinExistence type="inferred from homology"/>
<protein>
    <recommendedName>
        <fullName evidence="3">Phospho-2-dehydro-3-deoxyheptonate aldolase</fullName>
        <ecNumber evidence="3">2.5.1.54</ecNumber>
    </recommendedName>
</protein>
<comment type="catalytic activity">
    <reaction evidence="3">
        <text>D-erythrose 4-phosphate + phosphoenolpyruvate + H2O = 7-phospho-2-dehydro-3-deoxy-D-arabino-heptonate + phosphate</text>
        <dbReference type="Rhea" id="RHEA:14717"/>
        <dbReference type="ChEBI" id="CHEBI:15377"/>
        <dbReference type="ChEBI" id="CHEBI:16897"/>
        <dbReference type="ChEBI" id="CHEBI:43474"/>
        <dbReference type="ChEBI" id="CHEBI:58394"/>
        <dbReference type="ChEBI" id="CHEBI:58702"/>
        <dbReference type="EC" id="2.5.1.54"/>
    </reaction>
</comment>
<dbReference type="PANTHER" id="PTHR21337">
    <property type="entry name" value="PHOSPHO-2-DEHYDRO-3-DEOXYHEPTONATE ALDOLASE 1, 2"/>
    <property type="match status" value="1"/>
</dbReference>
<accession>A0ABR9SET1</accession>
<dbReference type="GO" id="GO:0003849">
    <property type="term" value="F:3-deoxy-7-phosphoheptulonate synthase activity"/>
    <property type="evidence" value="ECO:0007669"/>
    <property type="project" value="UniProtKB-EC"/>
</dbReference>
<name>A0ABR9SET1_9BURK</name>
<evidence type="ECO:0000256" key="2">
    <source>
        <dbReference type="ARBA" id="ARBA00022679"/>
    </source>
</evidence>
<reference evidence="4 5" key="1">
    <citation type="submission" date="2020-10" db="EMBL/GenBank/DDBJ databases">
        <title>Draft genome of Ramlibacter aquaticus LMG 30558.</title>
        <authorList>
            <person name="Props R."/>
        </authorList>
    </citation>
    <scope>NUCLEOTIDE SEQUENCE [LARGE SCALE GENOMIC DNA]</scope>
    <source>
        <strain evidence="4 5">LMG 30558</strain>
    </source>
</reference>
<comment type="similarity">
    <text evidence="1 3">Belongs to the class-II DAHP synthase family.</text>
</comment>
<comment type="caution">
    <text evidence="4">The sequence shown here is derived from an EMBL/GenBank/DDBJ whole genome shotgun (WGS) entry which is preliminary data.</text>
</comment>